<feature type="compositionally biased region" description="Gly residues" evidence="1">
    <location>
        <begin position="591"/>
        <end position="610"/>
    </location>
</feature>
<evidence type="ECO:0000256" key="1">
    <source>
        <dbReference type="SAM" id="MobiDB-lite"/>
    </source>
</evidence>
<dbReference type="Pfam" id="PF20990">
    <property type="entry name" value="DUF2207_C"/>
    <property type="match status" value="2"/>
</dbReference>
<feature type="domain" description="Predicted membrane protein YciQ-like C-terminal" evidence="4">
    <location>
        <begin position="240"/>
        <end position="422"/>
    </location>
</feature>
<keyword evidence="6" id="KW-1185">Reference proteome</keyword>
<feature type="transmembrane region" description="Helical" evidence="2">
    <location>
        <begin position="366"/>
        <end position="388"/>
    </location>
</feature>
<dbReference type="EMBL" id="JAFBDT010000007">
    <property type="protein sequence ID" value="MBM7561675.1"/>
    <property type="molecule type" value="Genomic_DNA"/>
</dbReference>
<evidence type="ECO:0000256" key="2">
    <source>
        <dbReference type="SAM" id="Phobius"/>
    </source>
</evidence>
<feature type="transmembrane region" description="Helical" evidence="2">
    <location>
        <begin position="433"/>
        <end position="455"/>
    </location>
</feature>
<feature type="domain" description="Predicted membrane protein YciQ-like C-terminal" evidence="4">
    <location>
        <begin position="433"/>
        <end position="540"/>
    </location>
</feature>
<dbReference type="InterPro" id="IPR036259">
    <property type="entry name" value="MFS_trans_sf"/>
</dbReference>
<organism evidence="5 6">
    <name type="scientific">Fusibacter tunisiensis</name>
    <dbReference type="NCBI Taxonomy" id="1008308"/>
    <lineage>
        <taxon>Bacteria</taxon>
        <taxon>Bacillati</taxon>
        <taxon>Bacillota</taxon>
        <taxon>Clostridia</taxon>
        <taxon>Eubacteriales</taxon>
        <taxon>Eubacteriales Family XII. Incertae Sedis</taxon>
        <taxon>Fusibacter</taxon>
    </lineage>
</organism>
<dbReference type="InterPro" id="IPR048389">
    <property type="entry name" value="YciQ-like_C"/>
</dbReference>
<keyword evidence="2" id="KW-0472">Membrane</keyword>
<evidence type="ECO:0000259" key="3">
    <source>
        <dbReference type="Pfam" id="PF09972"/>
    </source>
</evidence>
<accession>A0ABS2MQJ8</accession>
<dbReference type="InterPro" id="IPR018702">
    <property type="entry name" value="DUF2207"/>
</dbReference>
<dbReference type="Pfam" id="PF09972">
    <property type="entry name" value="DUF2207"/>
    <property type="match status" value="1"/>
</dbReference>
<evidence type="ECO:0000259" key="4">
    <source>
        <dbReference type="Pfam" id="PF20990"/>
    </source>
</evidence>
<evidence type="ECO:0000313" key="6">
    <source>
        <dbReference type="Proteomes" id="UP000767854"/>
    </source>
</evidence>
<keyword evidence="2" id="KW-0812">Transmembrane</keyword>
<name>A0ABS2MQJ8_9FIRM</name>
<feature type="compositionally biased region" description="Low complexity" evidence="1">
    <location>
        <begin position="581"/>
        <end position="590"/>
    </location>
</feature>
<feature type="region of interest" description="Disordered" evidence="1">
    <location>
        <begin position="575"/>
        <end position="610"/>
    </location>
</feature>
<reference evidence="5 6" key="1">
    <citation type="submission" date="2021-01" db="EMBL/GenBank/DDBJ databases">
        <title>Genomic Encyclopedia of Type Strains, Phase IV (KMG-IV): sequencing the most valuable type-strain genomes for metagenomic binning, comparative biology and taxonomic classification.</title>
        <authorList>
            <person name="Goeker M."/>
        </authorList>
    </citation>
    <scope>NUCLEOTIDE SEQUENCE [LARGE SCALE GENOMIC DNA]</scope>
    <source>
        <strain evidence="5 6">DSM 24436</strain>
    </source>
</reference>
<gene>
    <name evidence="5" type="ORF">JOC49_001216</name>
</gene>
<comment type="caution">
    <text evidence="5">The sequence shown here is derived from an EMBL/GenBank/DDBJ whole genome shotgun (WGS) entry which is preliminary data.</text>
</comment>
<protein>
    <submittedName>
        <fullName evidence="5">Membrane protein</fullName>
    </submittedName>
</protein>
<feature type="transmembrane region" description="Helical" evidence="2">
    <location>
        <begin position="400"/>
        <end position="421"/>
    </location>
</feature>
<dbReference type="SUPFAM" id="SSF103473">
    <property type="entry name" value="MFS general substrate transporter"/>
    <property type="match status" value="1"/>
</dbReference>
<feature type="transmembrane region" description="Helical" evidence="2">
    <location>
        <begin position="461"/>
        <end position="477"/>
    </location>
</feature>
<dbReference type="Proteomes" id="UP000767854">
    <property type="component" value="Unassembled WGS sequence"/>
</dbReference>
<proteinExistence type="predicted"/>
<evidence type="ECO:0000313" key="5">
    <source>
        <dbReference type="EMBL" id="MBM7561675.1"/>
    </source>
</evidence>
<keyword evidence="2" id="KW-1133">Transmembrane helix</keyword>
<feature type="domain" description="DUF2207" evidence="3">
    <location>
        <begin position="9"/>
        <end position="147"/>
    </location>
</feature>
<feature type="transmembrane region" description="Helical" evidence="2">
    <location>
        <begin position="210"/>
        <end position="227"/>
    </location>
</feature>
<sequence length="610" mass="68066">MPVYADTIEIEEMSIDIRVKDDNSYDIVETLNVRFYSDTNHGIFRQILTKTYFGKNVKVSNVKVTTHPYDSNWEYDYIQVKIGDPDRYAQAFEIYEIHYTYDIGDDLNPEMDEFYFNLVGPEWEMPIHKTTFSIQMPSDFEASDVNLTYGYYGSDTDANDVLTISGREISGTFNQTLTPGEALTIALPLPEGYYSNVVPQGQAIRDFGKSYYVTFPLLFALAIGIMFKWGKDKQIFPTVEFYPPEGLTPLEIGYIYDGKFDVYDVTAMLVYWADRGYLKIIEEEVETGMIFKKKETRIKFEKLANLPADAQNFERIYFNELFDEYGHDGIVEVESLKESFYTTIAKVITSAQASFKNRRVFSGKGYLATFLIALIGILIQFFTMLQAFNQLKEYGTSTAVLFSAIAAVVLSIMMLVSATLFKGLKTRLPKERIGVFISGVVSGGIALLVSGGAIVILGAPWLSWLGWALAAILLYMAPHGQKRTELGSKWIAHLEGLKAFIENAEKSRIEVLIEDNPNYFYNVLPYAMVLGVTDKWAKQFEDIALEKPDWYASNQPGTVFSAAYFASHMNQSTRDMGRTMSSAPASSSSGGSFGGGSAGGGSGGGGGGGW</sequence>